<dbReference type="EMBL" id="NXEJ01000008">
    <property type="protein sequence ID" value="POO50545.1"/>
    <property type="molecule type" value="Genomic_DNA"/>
</dbReference>
<keyword evidence="8" id="KW-1185">Reference proteome</keyword>
<dbReference type="EMBL" id="FMUE01000002">
    <property type="protein sequence ID" value="SCX14625.1"/>
    <property type="molecule type" value="Genomic_DNA"/>
</dbReference>
<feature type="region of interest" description="Disordered" evidence="1">
    <location>
        <begin position="445"/>
        <end position="510"/>
    </location>
</feature>
<accession>A0A2S4EAI4</accession>
<dbReference type="EMBL" id="JAVRAF010000017">
    <property type="protein sequence ID" value="MDX8305335.1"/>
    <property type="molecule type" value="Genomic_DNA"/>
</dbReference>
<gene>
    <name evidence="4" type="ORF">CPJ18_19575</name>
    <name evidence="5" type="ORF">DSM25559_1342</name>
    <name evidence="2" type="ORF">RMR22_24125</name>
    <name evidence="3" type="ORF">RMS29_04635</name>
</gene>
<evidence type="ECO:0000256" key="1">
    <source>
        <dbReference type="SAM" id="MobiDB-lite"/>
    </source>
</evidence>
<dbReference type="Proteomes" id="UP001277561">
    <property type="component" value="Unassembled WGS sequence"/>
</dbReference>
<dbReference type="Proteomes" id="UP000237447">
    <property type="component" value="Unassembled WGS sequence"/>
</dbReference>
<organism evidence="5 6">
    <name type="scientific">Agrobacterium rosae</name>
    <dbReference type="NCBI Taxonomy" id="1972867"/>
    <lineage>
        <taxon>Bacteria</taxon>
        <taxon>Pseudomonadati</taxon>
        <taxon>Pseudomonadota</taxon>
        <taxon>Alphaproteobacteria</taxon>
        <taxon>Hyphomicrobiales</taxon>
        <taxon>Rhizobiaceae</taxon>
        <taxon>Rhizobium/Agrobacterium group</taxon>
        <taxon>Agrobacterium</taxon>
    </lineage>
</organism>
<evidence type="ECO:0000313" key="6">
    <source>
        <dbReference type="Proteomes" id="UP000187891"/>
    </source>
</evidence>
<evidence type="ECO:0000313" key="3">
    <source>
        <dbReference type="EMBL" id="MDX8328503.1"/>
    </source>
</evidence>
<dbReference type="EMBL" id="JAVRAD010000002">
    <property type="protein sequence ID" value="MDX8328503.1"/>
    <property type="molecule type" value="Genomic_DNA"/>
</dbReference>
<evidence type="ECO:0000313" key="7">
    <source>
        <dbReference type="Proteomes" id="UP000237447"/>
    </source>
</evidence>
<sequence>MLPPVSAVTAVDVSVSTSTPRQDVVIASVAPTTASQTEPADVVNLASGTGIRAVSGELQLSDNVNVLAETLGKLLNIARMDGEAADAYVNRLVANIQTLPADQKATLEKALGSILRGISLDALSNLLKSSAGPEAARLAIMFELSRSSASARAPKPSITPYLQDILPDSPVISQIKAANPASPASATANKTLPAIEAEISPLAQLKLGPAVDRQPATTAAGNASLPPAQNTIASDNVAITAKAASSPTDRNVAQAKSATSAVAPLANPSPAASIGRVPLDIIKTALMEAFTTSNAVKPPSAELEQPIGPLPAKPIDRPPISAIATDFAGATPKEMENLLLAVVLAKLPSRGEVSIPEAMPQPGAHVKSEHAVKSQIAHPPVSPANIEAGEHDTALANGRPDIAAMQRVAVAEDIKAAILDQPALQAAVAAMISKEGTGLPFVSYPFAKDEDESDAPHRGRWPSSEGEAEEGDDGKQPDDGAAQEERTAANDEVIDHSLSEGANDDGAAGNAESYYLRMSGIS</sequence>
<proteinExistence type="predicted"/>
<feature type="region of interest" description="Disordered" evidence="1">
    <location>
        <begin position="361"/>
        <end position="386"/>
    </location>
</feature>
<evidence type="ECO:0000313" key="2">
    <source>
        <dbReference type="EMBL" id="MDX8305335.1"/>
    </source>
</evidence>
<reference evidence="2 8" key="4">
    <citation type="journal article" date="2023" name="Phytobiomes J">
        <title>Deciphering the key players within the bacterial microbiota associated with aerial crown gall tumors on rhododendron: Insights into the gallobiome.</title>
        <authorList>
            <person name="Kuzmanovic N."/>
            <person name="Nesme J."/>
            <person name="Wolf J."/>
            <person name="Neumann-Schaal M."/>
            <person name="Petersen J."/>
            <person name="Fernandez-Gnecco G."/>
            <person name="Sproeer C."/>
            <person name="Bunk B."/>
            <person name="Overmann J."/>
            <person name="Sorensen S.J."/>
            <person name="Idczak E."/>
            <person name="Smalla K."/>
        </authorList>
    </citation>
    <scope>NUCLEOTIDE SEQUENCE [LARGE SCALE GENOMIC DNA]</scope>
    <source>
        <strain evidence="2">Rho-11.1</strain>
        <strain evidence="3">Rho-14.1</strain>
        <strain evidence="8">rho-14.1</strain>
    </source>
</reference>
<reference evidence="6" key="2">
    <citation type="submission" date="2016-10" db="EMBL/GenBank/DDBJ databases">
        <authorList>
            <person name="Wibberg D."/>
        </authorList>
    </citation>
    <scope>NUCLEOTIDE SEQUENCE [LARGE SCALE GENOMIC DNA]</scope>
</reference>
<reference evidence="5" key="1">
    <citation type="submission" date="2016-10" db="EMBL/GenBank/DDBJ databases">
        <authorList>
            <person name="de Groot N.N."/>
        </authorList>
    </citation>
    <scope>NUCLEOTIDE SEQUENCE [LARGE SCALE GENOMIC DNA]</scope>
    <source>
        <strain evidence="5">DSM25559</strain>
    </source>
</reference>
<evidence type="ECO:0000313" key="8">
    <source>
        <dbReference type="Proteomes" id="UP001277561"/>
    </source>
</evidence>
<dbReference type="AlphaFoldDB" id="A0A1R3TJ41"/>
<evidence type="ECO:0000313" key="5">
    <source>
        <dbReference type="EMBL" id="SCX14625.1"/>
    </source>
</evidence>
<dbReference type="RefSeq" id="WP_077118563.1">
    <property type="nucleotide sequence ID" value="NZ_CP192765.1"/>
</dbReference>
<name>A0A1R3TJ41_9HYPH</name>
<feature type="compositionally biased region" description="Basic and acidic residues" evidence="1">
    <location>
        <begin position="473"/>
        <end position="498"/>
    </location>
</feature>
<reference evidence="4 7" key="3">
    <citation type="journal article" date="2018" name="Syst. Appl. Microbiol.">
        <title>Agrobacterium rosae sp. nov., isolated from galls on different agricultural crops.</title>
        <authorList>
            <person name="Kuzmanovic N."/>
            <person name="Pulawska J."/>
            <person name="Smalla K."/>
            <person name="Nesme X."/>
        </authorList>
    </citation>
    <scope>NUCLEOTIDE SEQUENCE [LARGE SCALE GENOMIC DNA]</scope>
    <source>
        <strain evidence="4 7">NCPPB 1650</strain>
    </source>
</reference>
<protein>
    <submittedName>
        <fullName evidence="5">Uncharacterized protein</fullName>
    </submittedName>
</protein>
<dbReference type="GeneID" id="86881523"/>
<evidence type="ECO:0000313" key="4">
    <source>
        <dbReference type="EMBL" id="POO50545.1"/>
    </source>
</evidence>
<dbReference type="Proteomes" id="UP000187891">
    <property type="component" value="Unassembled WGS sequence"/>
</dbReference>
<dbReference type="STRING" id="1907666.DSM25559_1342"/>
<accession>A0A1R3TJ41</accession>